<dbReference type="AlphaFoldDB" id="A0A5K3FAV0"/>
<accession>A0A5K3FAV0</accession>
<evidence type="ECO:0000256" key="1">
    <source>
        <dbReference type="SAM" id="MobiDB-lite"/>
    </source>
</evidence>
<protein>
    <submittedName>
        <fullName evidence="2">Uncharacterized protein</fullName>
    </submittedName>
</protein>
<feature type="region of interest" description="Disordered" evidence="1">
    <location>
        <begin position="97"/>
        <end position="121"/>
    </location>
</feature>
<dbReference type="WBParaSite" id="MCU_006881-RA">
    <property type="protein sequence ID" value="MCU_006881-RA"/>
    <property type="gene ID" value="MCU_006881"/>
</dbReference>
<reference evidence="2" key="1">
    <citation type="submission" date="2019-11" db="UniProtKB">
        <authorList>
            <consortium name="WormBaseParasite"/>
        </authorList>
    </citation>
    <scope>IDENTIFICATION</scope>
</reference>
<proteinExistence type="predicted"/>
<name>A0A5K3FAV0_MESCO</name>
<organism evidence="2">
    <name type="scientific">Mesocestoides corti</name>
    <name type="common">Flatworm</name>
    <dbReference type="NCBI Taxonomy" id="53468"/>
    <lineage>
        <taxon>Eukaryota</taxon>
        <taxon>Metazoa</taxon>
        <taxon>Spiralia</taxon>
        <taxon>Lophotrochozoa</taxon>
        <taxon>Platyhelminthes</taxon>
        <taxon>Cestoda</taxon>
        <taxon>Eucestoda</taxon>
        <taxon>Cyclophyllidea</taxon>
        <taxon>Mesocestoididae</taxon>
        <taxon>Mesocestoides</taxon>
    </lineage>
</organism>
<sequence length="121" mass="13202">MSHHAATPVLPPLASTIRFVIESVDIFSLKLTLFCGVPDTDLLTVPAARPHVTNPANRINESENSAYRAITGGASSESSFRNPFEGAVLVPRKANWARRPTEHVQQTTPEHHVQSSEPPLI</sequence>
<evidence type="ECO:0000313" key="2">
    <source>
        <dbReference type="WBParaSite" id="MCU_006881-RA"/>
    </source>
</evidence>